<keyword evidence="2" id="KW-1185">Reference proteome</keyword>
<dbReference type="STRING" id="71717.A0A4Y7TPB8"/>
<evidence type="ECO:0000313" key="1">
    <source>
        <dbReference type="EMBL" id="TEB35758.1"/>
    </source>
</evidence>
<gene>
    <name evidence="1" type="ORF">FA13DRAFT_1728608</name>
</gene>
<dbReference type="EMBL" id="QPFP01000007">
    <property type="protein sequence ID" value="TEB35758.1"/>
    <property type="molecule type" value="Genomic_DNA"/>
</dbReference>
<dbReference type="InterPro" id="IPR046341">
    <property type="entry name" value="SET_dom_sf"/>
</dbReference>
<dbReference type="Proteomes" id="UP000298030">
    <property type="component" value="Unassembled WGS sequence"/>
</dbReference>
<reference evidence="1 2" key="1">
    <citation type="journal article" date="2019" name="Nat. Ecol. Evol.">
        <title>Megaphylogeny resolves global patterns of mushroom evolution.</title>
        <authorList>
            <person name="Varga T."/>
            <person name="Krizsan K."/>
            <person name="Foldi C."/>
            <person name="Dima B."/>
            <person name="Sanchez-Garcia M."/>
            <person name="Sanchez-Ramirez S."/>
            <person name="Szollosi G.J."/>
            <person name="Szarkandi J.G."/>
            <person name="Papp V."/>
            <person name="Albert L."/>
            <person name="Andreopoulos W."/>
            <person name="Angelini C."/>
            <person name="Antonin V."/>
            <person name="Barry K.W."/>
            <person name="Bougher N.L."/>
            <person name="Buchanan P."/>
            <person name="Buyck B."/>
            <person name="Bense V."/>
            <person name="Catcheside P."/>
            <person name="Chovatia M."/>
            <person name="Cooper J."/>
            <person name="Damon W."/>
            <person name="Desjardin D."/>
            <person name="Finy P."/>
            <person name="Geml J."/>
            <person name="Haridas S."/>
            <person name="Hughes K."/>
            <person name="Justo A."/>
            <person name="Karasinski D."/>
            <person name="Kautmanova I."/>
            <person name="Kiss B."/>
            <person name="Kocsube S."/>
            <person name="Kotiranta H."/>
            <person name="LaButti K.M."/>
            <person name="Lechner B.E."/>
            <person name="Liimatainen K."/>
            <person name="Lipzen A."/>
            <person name="Lukacs Z."/>
            <person name="Mihaltcheva S."/>
            <person name="Morgado L.N."/>
            <person name="Niskanen T."/>
            <person name="Noordeloos M.E."/>
            <person name="Ohm R.A."/>
            <person name="Ortiz-Santana B."/>
            <person name="Ovrebo C."/>
            <person name="Racz N."/>
            <person name="Riley R."/>
            <person name="Savchenko A."/>
            <person name="Shiryaev A."/>
            <person name="Soop K."/>
            <person name="Spirin V."/>
            <person name="Szebenyi C."/>
            <person name="Tomsovsky M."/>
            <person name="Tulloss R.E."/>
            <person name="Uehling J."/>
            <person name="Grigoriev I.V."/>
            <person name="Vagvolgyi C."/>
            <person name="Papp T."/>
            <person name="Martin F.M."/>
            <person name="Miettinen O."/>
            <person name="Hibbett D.S."/>
            <person name="Nagy L.G."/>
        </authorList>
    </citation>
    <scope>NUCLEOTIDE SEQUENCE [LARGE SCALE GENOMIC DNA]</scope>
    <source>
        <strain evidence="1 2">FP101781</strain>
    </source>
</reference>
<dbReference type="OrthoDB" id="42889at2759"/>
<dbReference type="InterPro" id="IPR044432">
    <property type="entry name" value="Set10/Efm1_SET"/>
</dbReference>
<dbReference type="PANTHER" id="PTHR13271">
    <property type="entry name" value="UNCHARACTERIZED PUTATIVE METHYLTRANSFERASE"/>
    <property type="match status" value="1"/>
</dbReference>
<dbReference type="GO" id="GO:0005634">
    <property type="term" value="C:nucleus"/>
    <property type="evidence" value="ECO:0007669"/>
    <property type="project" value="TreeGrafter"/>
</dbReference>
<comment type="caution">
    <text evidence="1">The sequence shown here is derived from an EMBL/GenBank/DDBJ whole genome shotgun (WGS) entry which is preliminary data.</text>
</comment>
<dbReference type="CDD" id="cd19180">
    <property type="entry name" value="SET_SpSET10-like"/>
    <property type="match status" value="1"/>
</dbReference>
<dbReference type="InterPro" id="IPR050600">
    <property type="entry name" value="SETD3_SETD6_MTase"/>
</dbReference>
<protein>
    <submittedName>
        <fullName evidence="1">SET domain-containing protein</fullName>
    </submittedName>
</protein>
<dbReference type="AlphaFoldDB" id="A0A4Y7TPB8"/>
<evidence type="ECO:0000313" key="2">
    <source>
        <dbReference type="Proteomes" id="UP000298030"/>
    </source>
</evidence>
<dbReference type="SUPFAM" id="SSF82199">
    <property type="entry name" value="SET domain"/>
    <property type="match status" value="1"/>
</dbReference>
<dbReference type="GO" id="GO:0016279">
    <property type="term" value="F:protein-lysine N-methyltransferase activity"/>
    <property type="evidence" value="ECO:0007669"/>
    <property type="project" value="InterPro"/>
</dbReference>
<sequence>MESTSIVAFKNWILDHGGSFHRKTALTQASNGCGLVAREDIPGNEEIVSCPFGLAITGSTSQAAVSQLLTIEQAPELAFRQWICIYMVLHWVVGEDEDALQYLKHFPYIDLLPPQSDLLTALYFTAEELEAFKGTNIYGACGDRLRDWQIEWMQCLEVVSQHKPEWGLQFEWSMYLAAATYISSRAFPSTILSRTPQLPNFDNEDDTPSEPVLLPGVDILNHARGQPVTWISHTQPQAPVERVTIVPHDPTPAGQEIFNNYGPKPNAELLLGYGFTLPNNPDDTIVLKLGGANGRKWSVGRNARGVEGLWIEILTAVGGNSDSEADGDFETILDAGGALGEMASSMYERLPTVEAIAGKPGIRAQVVQMFRHYVEGQRAILKSLIEYAQKKEEEAIELARSQGVDLILED</sequence>
<dbReference type="PANTHER" id="PTHR13271:SF147">
    <property type="entry name" value="PROTEIN-LYSINE N-METHYLTRANSFERASE EFM1-RELATED"/>
    <property type="match status" value="1"/>
</dbReference>
<accession>A0A4Y7TPB8</accession>
<dbReference type="Gene3D" id="3.90.1410.10">
    <property type="entry name" value="set domain protein methyltransferase, domain 1"/>
    <property type="match status" value="1"/>
</dbReference>
<name>A0A4Y7TPB8_COPMI</name>
<proteinExistence type="predicted"/>
<organism evidence="1 2">
    <name type="scientific">Coprinellus micaceus</name>
    <name type="common">Glistening ink-cap mushroom</name>
    <name type="synonym">Coprinus micaceus</name>
    <dbReference type="NCBI Taxonomy" id="71717"/>
    <lineage>
        <taxon>Eukaryota</taxon>
        <taxon>Fungi</taxon>
        <taxon>Dikarya</taxon>
        <taxon>Basidiomycota</taxon>
        <taxon>Agaricomycotina</taxon>
        <taxon>Agaricomycetes</taxon>
        <taxon>Agaricomycetidae</taxon>
        <taxon>Agaricales</taxon>
        <taxon>Agaricineae</taxon>
        <taxon>Psathyrellaceae</taxon>
        <taxon>Coprinellus</taxon>
    </lineage>
</organism>